<gene>
    <name evidence="2" type="ORF">FB556_2197</name>
</gene>
<evidence type="ECO:0000313" key="2">
    <source>
        <dbReference type="EMBL" id="TQL71702.1"/>
    </source>
</evidence>
<keyword evidence="3" id="KW-1185">Reference proteome</keyword>
<dbReference type="EMBL" id="VFOU01000003">
    <property type="protein sequence ID" value="TQL71702.1"/>
    <property type="molecule type" value="Genomic_DNA"/>
</dbReference>
<feature type="signal peptide" evidence="1">
    <location>
        <begin position="1"/>
        <end position="21"/>
    </location>
</feature>
<feature type="chain" id="PRO_5038379958" description="Lipoprotein" evidence="1">
    <location>
        <begin position="22"/>
        <end position="275"/>
    </location>
</feature>
<comment type="caution">
    <text evidence="2">The sequence shown here is derived from an EMBL/GenBank/DDBJ whole genome shotgun (WGS) entry which is preliminary data.</text>
</comment>
<accession>A0A543AGK3</accession>
<dbReference type="Proteomes" id="UP000319746">
    <property type="component" value="Unassembled WGS sequence"/>
</dbReference>
<protein>
    <recommendedName>
        <fullName evidence="4">Lipoprotein</fullName>
    </recommendedName>
</protein>
<dbReference type="AlphaFoldDB" id="A0A543AGK3"/>
<keyword evidence="1" id="KW-0732">Signal</keyword>
<dbReference type="PROSITE" id="PS51257">
    <property type="entry name" value="PROKAR_LIPOPROTEIN"/>
    <property type="match status" value="1"/>
</dbReference>
<reference evidence="2 3" key="1">
    <citation type="submission" date="2019-06" db="EMBL/GenBank/DDBJ databases">
        <title>Sequencing the genomes of 1000 actinobacteria strains.</title>
        <authorList>
            <person name="Klenk H.-P."/>
        </authorList>
    </citation>
    <scope>NUCLEOTIDE SEQUENCE [LARGE SCALE GENOMIC DNA]</scope>
    <source>
        <strain evidence="2 3">DSM 24083</strain>
    </source>
</reference>
<dbReference type="RefSeq" id="WP_141867494.1">
    <property type="nucleotide sequence ID" value="NZ_BAABAN010000001.1"/>
</dbReference>
<sequence>MKRMTRSLLAGTAVTSMIVLAGCGGKGVEDVPALSEIDDLMWETMQEEGSVTITADVEMFGNTENSELFSGASGEEDLSATIYGPLDGSATAIGFGDNDLMRAFGQDEAYMAGDGLFELIGAQALSDAEQQQFDAATEEFADTWIDLSDDFSDDAVEFKISEIFETLQDGWNGEEDDDDTVVTRDDISDEGTHEVRDDIDVWVYEGQNEGQELVLIADHDAPRFYEISDDGQTMKFSKWGETESPERPEDSQVISQEEAQERIMEAMMSSAMSSN</sequence>
<dbReference type="OrthoDB" id="4963548at2"/>
<name>A0A543AGK3_9MICC</name>
<evidence type="ECO:0000256" key="1">
    <source>
        <dbReference type="SAM" id="SignalP"/>
    </source>
</evidence>
<evidence type="ECO:0000313" key="3">
    <source>
        <dbReference type="Proteomes" id="UP000319746"/>
    </source>
</evidence>
<proteinExistence type="predicted"/>
<evidence type="ECO:0008006" key="4">
    <source>
        <dbReference type="Google" id="ProtNLM"/>
    </source>
</evidence>
<organism evidence="2 3">
    <name type="scientific">Enteractinococcus coprophilus</name>
    <dbReference type="NCBI Taxonomy" id="1027633"/>
    <lineage>
        <taxon>Bacteria</taxon>
        <taxon>Bacillati</taxon>
        <taxon>Actinomycetota</taxon>
        <taxon>Actinomycetes</taxon>
        <taxon>Micrococcales</taxon>
        <taxon>Micrococcaceae</taxon>
    </lineage>
</organism>